<gene>
    <name evidence="2" type="ORF">ACFFIT_05670</name>
</gene>
<dbReference type="Proteomes" id="UP001589758">
    <property type="component" value="Unassembled WGS sequence"/>
</dbReference>
<keyword evidence="1" id="KW-1133">Transmembrane helix</keyword>
<keyword evidence="3" id="KW-1185">Reference proteome</keyword>
<evidence type="ECO:0000256" key="1">
    <source>
        <dbReference type="SAM" id="Phobius"/>
    </source>
</evidence>
<sequence length="387" mass="45133">MRWKPYDLNEYSEPWKIRWFFWVFSAVLILLVCFFGQRYWAGGWDGESFTFWHETQNTLLGVLLVIFVLRLGVYYKQKIYYDAWLEKCERTEAHYKAWANRHLVCFASFTQFPGKLNPRTWLSHREQLEQFIDQALPIEFIEKDNELKSAFHYAVDGVLAELKEINRHYPVRCHVILNISEKDYPSNRYHEAFFKSLLEERLGNKGKPLIIELHPVKSDFSLFTPMFQNSVEEAHLLIVLQLGQSEQVSDALASYLLILGEYHVHKPILPGKAKFYRPQLIRENEISHDMNKFLTLLPQAQAKMPLIQSAQVNEHAQAIYSYLFNAQSMPTELSVLSAYTGTLGRLSDLLTLGFLLEIAEATPKQLLLANAFEPEGYLGYIEQMKAH</sequence>
<evidence type="ECO:0000313" key="3">
    <source>
        <dbReference type="Proteomes" id="UP001589758"/>
    </source>
</evidence>
<protein>
    <submittedName>
        <fullName evidence="2">Uncharacterized protein</fullName>
    </submittedName>
</protein>
<keyword evidence="1" id="KW-0812">Transmembrane</keyword>
<reference evidence="2 3" key="1">
    <citation type="submission" date="2024-09" db="EMBL/GenBank/DDBJ databases">
        <authorList>
            <person name="Sun Q."/>
            <person name="Mori K."/>
        </authorList>
    </citation>
    <scope>NUCLEOTIDE SEQUENCE [LARGE SCALE GENOMIC DNA]</scope>
    <source>
        <strain evidence="2 3">CCM 8545</strain>
    </source>
</reference>
<feature type="transmembrane region" description="Helical" evidence="1">
    <location>
        <begin position="59"/>
        <end position="75"/>
    </location>
</feature>
<dbReference type="RefSeq" id="WP_385876684.1">
    <property type="nucleotide sequence ID" value="NZ_JBHLXE010000063.1"/>
</dbReference>
<accession>A0ABV6C9F4</accession>
<comment type="caution">
    <text evidence="2">The sequence shown here is derived from an EMBL/GenBank/DDBJ whole genome shotgun (WGS) entry which is preliminary data.</text>
</comment>
<proteinExistence type="predicted"/>
<keyword evidence="1" id="KW-0472">Membrane</keyword>
<dbReference type="EMBL" id="JBHLXE010000063">
    <property type="protein sequence ID" value="MFC0179580.1"/>
    <property type="molecule type" value="Genomic_DNA"/>
</dbReference>
<organism evidence="2 3">
    <name type="scientific">Thorsellia kenyensis</name>
    <dbReference type="NCBI Taxonomy" id="1549888"/>
    <lineage>
        <taxon>Bacteria</taxon>
        <taxon>Pseudomonadati</taxon>
        <taxon>Pseudomonadota</taxon>
        <taxon>Gammaproteobacteria</taxon>
        <taxon>Enterobacterales</taxon>
        <taxon>Thorselliaceae</taxon>
        <taxon>Thorsellia</taxon>
    </lineage>
</organism>
<name>A0ABV6C9F4_9GAMM</name>
<evidence type="ECO:0000313" key="2">
    <source>
        <dbReference type="EMBL" id="MFC0179580.1"/>
    </source>
</evidence>
<feature type="transmembrane region" description="Helical" evidence="1">
    <location>
        <begin position="20"/>
        <end position="39"/>
    </location>
</feature>